<feature type="region of interest" description="Disordered" evidence="1">
    <location>
        <begin position="193"/>
        <end position="257"/>
    </location>
</feature>
<name>A0A6G0WYZ8_9STRA</name>
<reference evidence="2 3" key="1">
    <citation type="submission" date="2019-07" db="EMBL/GenBank/DDBJ databases">
        <title>Genomics analysis of Aphanomyces spp. identifies a new class of oomycete effector associated with host adaptation.</title>
        <authorList>
            <person name="Gaulin E."/>
        </authorList>
    </citation>
    <scope>NUCLEOTIDE SEQUENCE [LARGE SCALE GENOMIC DNA]</scope>
    <source>
        <strain evidence="2 3">ATCC 201684</strain>
    </source>
</reference>
<evidence type="ECO:0000313" key="3">
    <source>
        <dbReference type="Proteomes" id="UP000481153"/>
    </source>
</evidence>
<dbReference type="EMBL" id="VJMJ01000129">
    <property type="protein sequence ID" value="KAF0732736.1"/>
    <property type="molecule type" value="Genomic_DNA"/>
</dbReference>
<feature type="compositionally biased region" description="Low complexity" evidence="1">
    <location>
        <begin position="205"/>
        <end position="227"/>
    </location>
</feature>
<evidence type="ECO:0000256" key="1">
    <source>
        <dbReference type="SAM" id="MobiDB-lite"/>
    </source>
</evidence>
<sequence>MSTSPTHSSIALALIDFSKGSQAPNSTVTPPLKRFKPNGVQDQMPPGLQRAISMVQIRQNLMKRRDKLAYEKRARSLLAEAFQKPISAPAPAPAKPKTQPRIIALAPRPPVETDVTPDMSMSTILSSLPMEDESSRLSPNNYVRDDDIIGTEEDAARGLICRYSTGKCQHLRAQKTDGTYLNLCHMHRIRANANQRKLDRKKNSKANNSPVSSSASSSPRSAYSTSSNKETTSQELVALIQRIISHKKPSSNQEDDA</sequence>
<dbReference type="VEuPathDB" id="FungiDB:AeMF1_013972"/>
<proteinExistence type="predicted"/>
<evidence type="ECO:0000313" key="2">
    <source>
        <dbReference type="EMBL" id="KAF0732736.1"/>
    </source>
</evidence>
<dbReference type="Proteomes" id="UP000481153">
    <property type="component" value="Unassembled WGS sequence"/>
</dbReference>
<protein>
    <submittedName>
        <fullName evidence="2">Uncharacterized protein</fullName>
    </submittedName>
</protein>
<accession>A0A6G0WYZ8</accession>
<gene>
    <name evidence="2" type="ORF">Ae201684_010267</name>
</gene>
<keyword evidence="3" id="KW-1185">Reference proteome</keyword>
<dbReference type="AlphaFoldDB" id="A0A6G0WYZ8"/>
<comment type="caution">
    <text evidence="2">The sequence shown here is derived from an EMBL/GenBank/DDBJ whole genome shotgun (WGS) entry which is preliminary data.</text>
</comment>
<organism evidence="2 3">
    <name type="scientific">Aphanomyces euteiches</name>
    <dbReference type="NCBI Taxonomy" id="100861"/>
    <lineage>
        <taxon>Eukaryota</taxon>
        <taxon>Sar</taxon>
        <taxon>Stramenopiles</taxon>
        <taxon>Oomycota</taxon>
        <taxon>Saprolegniomycetes</taxon>
        <taxon>Saprolegniales</taxon>
        <taxon>Verrucalvaceae</taxon>
        <taxon>Aphanomyces</taxon>
    </lineage>
</organism>